<dbReference type="SUPFAM" id="SSF51735">
    <property type="entry name" value="NAD(P)-binding Rossmann-fold domains"/>
    <property type="match status" value="1"/>
</dbReference>
<evidence type="ECO:0000313" key="3">
    <source>
        <dbReference type="Proteomes" id="UP001218218"/>
    </source>
</evidence>
<dbReference type="GO" id="GO:0016491">
    <property type="term" value="F:oxidoreductase activity"/>
    <property type="evidence" value="ECO:0007669"/>
    <property type="project" value="UniProtKB-KW"/>
</dbReference>
<keyword evidence="3" id="KW-1185">Reference proteome</keyword>
<evidence type="ECO:0000313" key="2">
    <source>
        <dbReference type="EMBL" id="KAJ7348361.1"/>
    </source>
</evidence>
<dbReference type="InterPro" id="IPR052228">
    <property type="entry name" value="Sec_Metab_Biosynth_Oxidored"/>
</dbReference>
<comment type="caution">
    <text evidence="2">The sequence shown here is derived from an EMBL/GenBank/DDBJ whole genome shotgun (WGS) entry which is preliminary data.</text>
</comment>
<dbReference type="InterPro" id="IPR002347">
    <property type="entry name" value="SDR_fam"/>
</dbReference>
<proteinExistence type="predicted"/>
<dbReference type="EMBL" id="JARIHO010000017">
    <property type="protein sequence ID" value="KAJ7348361.1"/>
    <property type="molecule type" value="Genomic_DNA"/>
</dbReference>
<dbReference type="InterPro" id="IPR036291">
    <property type="entry name" value="NAD(P)-bd_dom_sf"/>
</dbReference>
<keyword evidence="1" id="KW-0560">Oxidoreductase</keyword>
<dbReference type="Gene3D" id="3.40.50.720">
    <property type="entry name" value="NAD(P)-binding Rossmann-like Domain"/>
    <property type="match status" value="1"/>
</dbReference>
<evidence type="ECO:0008006" key="4">
    <source>
        <dbReference type="Google" id="ProtNLM"/>
    </source>
</evidence>
<accession>A0AAD7A325</accession>
<dbReference type="Pfam" id="PF00106">
    <property type="entry name" value="adh_short"/>
    <property type="match status" value="1"/>
</dbReference>
<evidence type="ECO:0000256" key="1">
    <source>
        <dbReference type="ARBA" id="ARBA00023002"/>
    </source>
</evidence>
<reference evidence="2" key="1">
    <citation type="submission" date="2023-03" db="EMBL/GenBank/DDBJ databases">
        <title>Massive genome expansion in bonnet fungi (Mycena s.s.) driven by repeated elements and novel gene families across ecological guilds.</title>
        <authorList>
            <consortium name="Lawrence Berkeley National Laboratory"/>
            <person name="Harder C.B."/>
            <person name="Miyauchi S."/>
            <person name="Viragh M."/>
            <person name="Kuo A."/>
            <person name="Thoen E."/>
            <person name="Andreopoulos B."/>
            <person name="Lu D."/>
            <person name="Skrede I."/>
            <person name="Drula E."/>
            <person name="Henrissat B."/>
            <person name="Morin E."/>
            <person name="Kohler A."/>
            <person name="Barry K."/>
            <person name="LaButti K."/>
            <person name="Morin E."/>
            <person name="Salamov A."/>
            <person name="Lipzen A."/>
            <person name="Mereny Z."/>
            <person name="Hegedus B."/>
            <person name="Baldrian P."/>
            <person name="Stursova M."/>
            <person name="Weitz H."/>
            <person name="Taylor A."/>
            <person name="Grigoriev I.V."/>
            <person name="Nagy L.G."/>
            <person name="Martin F."/>
            <person name="Kauserud H."/>
        </authorList>
    </citation>
    <scope>NUCLEOTIDE SEQUENCE</scope>
    <source>
        <strain evidence="2">CBHHK002</strain>
    </source>
</reference>
<sequence length="314" mass="34029">MPPNAAAALQNASLVGQNKTAVVVGGTRGIGGAVARLLAKLGCSRIIILGRGEKQGKDAVEILKNRAPKGGKVEAEFVQGDLSDNKGMRSAAIALQAAAGDAVIDYLILCQNGSPAGLNIKYNAEGHDTAFAIQGISRFSIAYLLTTRGGLASNAMVMSICNQGQSLDDLSVDDLSLKNRLEARPSGPALFMQQSKRDCTVIDSCFEELNTRYPQYRYYSLFPGLVKTEEFDPSFAPGYLKWVMWLGIRLIATTPDQYANFPVYILASPEAQRTLGSGKYFDRRLNPTPLGKWASDSKNRQALWEKMAEIIGEK</sequence>
<organism evidence="2 3">
    <name type="scientific">Mycena albidolilacea</name>
    <dbReference type="NCBI Taxonomy" id="1033008"/>
    <lineage>
        <taxon>Eukaryota</taxon>
        <taxon>Fungi</taxon>
        <taxon>Dikarya</taxon>
        <taxon>Basidiomycota</taxon>
        <taxon>Agaricomycotina</taxon>
        <taxon>Agaricomycetes</taxon>
        <taxon>Agaricomycetidae</taxon>
        <taxon>Agaricales</taxon>
        <taxon>Marasmiineae</taxon>
        <taxon>Mycenaceae</taxon>
        <taxon>Mycena</taxon>
    </lineage>
</organism>
<dbReference type="PANTHER" id="PTHR47534:SF3">
    <property type="entry name" value="ALCOHOL DEHYDROGENASE-LIKE C-TERMINAL DOMAIN-CONTAINING PROTEIN"/>
    <property type="match status" value="1"/>
</dbReference>
<gene>
    <name evidence="2" type="ORF">DFH08DRAFT_865856</name>
</gene>
<protein>
    <recommendedName>
        <fullName evidence="4">NAD(P)-binding protein</fullName>
    </recommendedName>
</protein>
<name>A0AAD7A325_9AGAR</name>
<dbReference type="Proteomes" id="UP001218218">
    <property type="component" value="Unassembled WGS sequence"/>
</dbReference>
<dbReference type="PANTHER" id="PTHR47534">
    <property type="entry name" value="YALI0E05731P"/>
    <property type="match status" value="1"/>
</dbReference>
<dbReference type="AlphaFoldDB" id="A0AAD7A325"/>